<dbReference type="InterPro" id="IPR013320">
    <property type="entry name" value="ConA-like_dom_sf"/>
</dbReference>
<evidence type="ECO:0000313" key="1">
    <source>
        <dbReference type="EMBL" id="EJK77542.1"/>
    </source>
</evidence>
<dbReference type="Gene3D" id="2.60.120.920">
    <property type="match status" value="1"/>
</dbReference>
<dbReference type="AlphaFoldDB" id="K0TRC2"/>
<proteinExistence type="predicted"/>
<protein>
    <recommendedName>
        <fullName evidence="3">B30.2/SPRY domain-containing protein</fullName>
    </recommendedName>
</protein>
<sequence length="93" mass="10333">NNGEMRWTNWNEDDEGGFVDWEGMEDSETGDTIGMLLNLDEGTLTVFKNNRHLGVMKVGLSGSYCWHATCWYANNGWGCSSSVTIRRGEPPGA</sequence>
<evidence type="ECO:0000313" key="2">
    <source>
        <dbReference type="Proteomes" id="UP000266841"/>
    </source>
</evidence>
<reference evidence="1 2" key="1">
    <citation type="journal article" date="2012" name="Genome Biol.">
        <title>Genome and low-iron response of an oceanic diatom adapted to chronic iron limitation.</title>
        <authorList>
            <person name="Lommer M."/>
            <person name="Specht M."/>
            <person name="Roy A.S."/>
            <person name="Kraemer L."/>
            <person name="Andreson R."/>
            <person name="Gutowska M.A."/>
            <person name="Wolf J."/>
            <person name="Bergner S.V."/>
            <person name="Schilhabel M.B."/>
            <person name="Klostermeier U.C."/>
            <person name="Beiko R.G."/>
            <person name="Rosenstiel P."/>
            <person name="Hippler M."/>
            <person name="Laroche J."/>
        </authorList>
    </citation>
    <scope>NUCLEOTIDE SEQUENCE [LARGE SCALE GENOMIC DNA]</scope>
    <source>
        <strain evidence="1 2">CCMP1005</strain>
    </source>
</reference>
<dbReference type="InterPro" id="IPR043136">
    <property type="entry name" value="B30.2/SPRY_sf"/>
</dbReference>
<accession>K0TRC2</accession>
<name>K0TRC2_THAOC</name>
<feature type="non-terminal residue" evidence="1">
    <location>
        <position position="1"/>
    </location>
</feature>
<dbReference type="EMBL" id="AGNL01000739">
    <property type="protein sequence ID" value="EJK77542.1"/>
    <property type="molecule type" value="Genomic_DNA"/>
</dbReference>
<comment type="caution">
    <text evidence="1">The sequence shown here is derived from an EMBL/GenBank/DDBJ whole genome shotgun (WGS) entry which is preliminary data.</text>
</comment>
<dbReference type="OrthoDB" id="195558at2759"/>
<gene>
    <name evidence="1" type="ORF">THAOC_00619</name>
</gene>
<keyword evidence="2" id="KW-1185">Reference proteome</keyword>
<evidence type="ECO:0008006" key="3">
    <source>
        <dbReference type="Google" id="ProtNLM"/>
    </source>
</evidence>
<dbReference type="Proteomes" id="UP000266841">
    <property type="component" value="Unassembled WGS sequence"/>
</dbReference>
<organism evidence="1 2">
    <name type="scientific">Thalassiosira oceanica</name>
    <name type="common">Marine diatom</name>
    <dbReference type="NCBI Taxonomy" id="159749"/>
    <lineage>
        <taxon>Eukaryota</taxon>
        <taxon>Sar</taxon>
        <taxon>Stramenopiles</taxon>
        <taxon>Ochrophyta</taxon>
        <taxon>Bacillariophyta</taxon>
        <taxon>Coscinodiscophyceae</taxon>
        <taxon>Thalassiosirophycidae</taxon>
        <taxon>Thalassiosirales</taxon>
        <taxon>Thalassiosiraceae</taxon>
        <taxon>Thalassiosira</taxon>
    </lineage>
</organism>
<dbReference type="SUPFAM" id="SSF49899">
    <property type="entry name" value="Concanavalin A-like lectins/glucanases"/>
    <property type="match status" value="1"/>
</dbReference>